<keyword evidence="2" id="KW-1185">Reference proteome</keyword>
<organism evidence="1 2">
    <name type="scientific">Actimicrobium antarcticum</name>
    <dbReference type="NCBI Taxonomy" id="1051899"/>
    <lineage>
        <taxon>Bacteria</taxon>
        <taxon>Pseudomonadati</taxon>
        <taxon>Pseudomonadota</taxon>
        <taxon>Betaproteobacteria</taxon>
        <taxon>Burkholderiales</taxon>
        <taxon>Oxalobacteraceae</taxon>
        <taxon>Actimicrobium</taxon>
    </lineage>
</organism>
<comment type="caution">
    <text evidence="1">The sequence shown here is derived from an EMBL/GenBank/DDBJ whole genome shotgun (WGS) entry which is preliminary data.</text>
</comment>
<gene>
    <name evidence="1" type="ORF">GCM10022212_01090</name>
</gene>
<reference evidence="2" key="1">
    <citation type="journal article" date="2019" name="Int. J. Syst. Evol. Microbiol.">
        <title>The Global Catalogue of Microorganisms (GCM) 10K type strain sequencing project: providing services to taxonomists for standard genome sequencing and annotation.</title>
        <authorList>
            <consortium name="The Broad Institute Genomics Platform"/>
            <consortium name="The Broad Institute Genome Sequencing Center for Infectious Disease"/>
            <person name="Wu L."/>
            <person name="Ma J."/>
        </authorList>
    </citation>
    <scope>NUCLEOTIDE SEQUENCE [LARGE SCALE GENOMIC DNA]</scope>
    <source>
        <strain evidence="2">JCM 16673</strain>
    </source>
</reference>
<evidence type="ECO:0000313" key="2">
    <source>
        <dbReference type="Proteomes" id="UP001501353"/>
    </source>
</evidence>
<dbReference type="EMBL" id="BAAAZE010000001">
    <property type="protein sequence ID" value="GAA4011656.1"/>
    <property type="molecule type" value="Genomic_DNA"/>
</dbReference>
<protein>
    <submittedName>
        <fullName evidence="1">Uncharacterized protein</fullName>
    </submittedName>
</protein>
<evidence type="ECO:0000313" key="1">
    <source>
        <dbReference type="EMBL" id="GAA4011656.1"/>
    </source>
</evidence>
<sequence>MPVRMDGNLGKGSAPVGVRGRNYATAQAASRFSLANLNADPVLKCQLGGSAVTLSNIEVEPEI</sequence>
<accession>A0ABP7SH01</accession>
<proteinExistence type="predicted"/>
<name>A0ABP7SH01_9BURK</name>
<dbReference type="Proteomes" id="UP001501353">
    <property type="component" value="Unassembled WGS sequence"/>
</dbReference>